<keyword evidence="9" id="KW-1185">Reference proteome</keyword>
<organism evidence="8 9">
    <name type="scientific">Methylosinus sporium</name>
    <dbReference type="NCBI Taxonomy" id="428"/>
    <lineage>
        <taxon>Bacteria</taxon>
        <taxon>Pseudomonadati</taxon>
        <taxon>Pseudomonadota</taxon>
        <taxon>Alphaproteobacteria</taxon>
        <taxon>Hyphomicrobiales</taxon>
        <taxon>Methylocystaceae</taxon>
        <taxon>Methylosinus</taxon>
    </lineage>
</organism>
<evidence type="ECO:0000256" key="5">
    <source>
        <dbReference type="ARBA" id="ARBA00078257"/>
    </source>
</evidence>
<accession>A0A2U1SNF1</accession>
<dbReference type="Gene3D" id="3.40.50.1100">
    <property type="match status" value="2"/>
</dbReference>
<dbReference type="GO" id="GO:0009069">
    <property type="term" value="P:serine family amino acid metabolic process"/>
    <property type="evidence" value="ECO:0007669"/>
    <property type="project" value="UniProtKB-ARBA"/>
</dbReference>
<dbReference type="GO" id="GO:0044272">
    <property type="term" value="P:sulfur compound biosynthetic process"/>
    <property type="evidence" value="ECO:0007669"/>
    <property type="project" value="UniProtKB-ARBA"/>
</dbReference>
<evidence type="ECO:0000313" key="8">
    <source>
        <dbReference type="EMBL" id="PWB93141.1"/>
    </source>
</evidence>
<proteinExistence type="inferred from homology"/>
<name>A0A2U1SNF1_METSR</name>
<comment type="similarity">
    <text evidence="2">Belongs to the cysteine synthase/cystathionine beta-synthase family.</text>
</comment>
<evidence type="ECO:0000256" key="3">
    <source>
        <dbReference type="ARBA" id="ARBA00022898"/>
    </source>
</evidence>
<evidence type="ECO:0000256" key="1">
    <source>
        <dbReference type="ARBA" id="ARBA00001933"/>
    </source>
</evidence>
<dbReference type="RefSeq" id="WP_108917992.1">
    <property type="nucleotide sequence ID" value="NZ_BGJY01000048.1"/>
</dbReference>
<comment type="caution">
    <text evidence="8">The sequence shown here is derived from an EMBL/GenBank/DDBJ whole genome shotgun (WGS) entry which is preliminary data.</text>
</comment>
<dbReference type="InterPro" id="IPR036052">
    <property type="entry name" value="TrpB-like_PALP_sf"/>
</dbReference>
<dbReference type="OrthoDB" id="9805733at2"/>
<protein>
    <recommendedName>
        <fullName evidence="4">Cysteine synthase B</fullName>
    </recommendedName>
    <alternativeName>
        <fullName evidence="5">O-acetylserine (thiol)-lyase B</fullName>
    </alternativeName>
    <alternativeName>
        <fullName evidence="6">O-acetylserine sulfhydrylase B</fullName>
    </alternativeName>
</protein>
<feature type="domain" description="Tryptophan synthase beta chain-like PALP" evidence="7">
    <location>
        <begin position="5"/>
        <end position="300"/>
    </location>
</feature>
<dbReference type="CDD" id="cd01561">
    <property type="entry name" value="CBS_like"/>
    <property type="match status" value="1"/>
</dbReference>
<dbReference type="Pfam" id="PF00291">
    <property type="entry name" value="PALP"/>
    <property type="match status" value="1"/>
</dbReference>
<dbReference type="InterPro" id="IPR001926">
    <property type="entry name" value="TrpB-like_PALP"/>
</dbReference>
<sequence length="347" mass="37608">MRLQSFIGGTPLLELTTLDIPRHVRIFAKLEFLNPGGSIKDRVVSYILDDAERRGILRSGSTIVENTSGNTGAAIAMLAAMRGYKAILTMPDKVSKEKQNALTAMGADVVVCLTSAPPDSPGHYVATARRVHAETPNSFMLNQYDNPLNAEAHFRSTGPEIWAALGKQISAFVASGSTGGTISGIGRYLRAKNPAIDIVLLDPLGSIYHKYFHQGVVDPGQIAPYHVEGVGEDHLAKCMDFSVLSDVLQFSDADAFATCHHLARSEGLLCGGSSGANVWGAIQLARRMKEPGSIVTVLPDNGVKYISKIYNDEWLVDHEMRPFRDPGTLVPKRDASFVPDKHLMPNL</sequence>
<dbReference type="FunFam" id="3.40.50.1100:FF:000118">
    <property type="entry name" value="Related to CYS4-cystathionine beta-synthase"/>
    <property type="match status" value="1"/>
</dbReference>
<comment type="cofactor">
    <cofactor evidence="1">
        <name>pyridoxal 5'-phosphate</name>
        <dbReference type="ChEBI" id="CHEBI:597326"/>
    </cofactor>
</comment>
<evidence type="ECO:0000256" key="2">
    <source>
        <dbReference type="ARBA" id="ARBA00007103"/>
    </source>
</evidence>
<evidence type="ECO:0000256" key="6">
    <source>
        <dbReference type="ARBA" id="ARBA00079153"/>
    </source>
</evidence>
<evidence type="ECO:0000313" key="9">
    <source>
        <dbReference type="Proteomes" id="UP000245137"/>
    </source>
</evidence>
<dbReference type="AlphaFoldDB" id="A0A2U1SNF1"/>
<evidence type="ECO:0000259" key="7">
    <source>
        <dbReference type="Pfam" id="PF00291"/>
    </source>
</evidence>
<dbReference type="InterPro" id="IPR050214">
    <property type="entry name" value="Cys_Synth/Cystath_Beta-Synth"/>
</dbReference>
<dbReference type="Proteomes" id="UP000245137">
    <property type="component" value="Unassembled WGS sequence"/>
</dbReference>
<dbReference type="EMBL" id="PUIV01000027">
    <property type="protein sequence ID" value="PWB93141.1"/>
    <property type="molecule type" value="Genomic_DNA"/>
</dbReference>
<dbReference type="GO" id="GO:0006534">
    <property type="term" value="P:cysteine metabolic process"/>
    <property type="evidence" value="ECO:0007669"/>
    <property type="project" value="UniProtKB-ARBA"/>
</dbReference>
<reference evidence="8 9" key="1">
    <citation type="journal article" date="2018" name="Appl. Microbiol. Biotechnol.">
        <title>Co-cultivation of the strictly anaerobic methanogen Methanosarcina barkeri with aerobic methanotrophs in an oxygen-limited membrane bioreactor.</title>
        <authorList>
            <person name="In 't Zandt M.H."/>
            <person name="van den Bosch T.J.M."/>
            <person name="Rijkers R."/>
            <person name="van Kessel M.A.H.J."/>
            <person name="Jetten M.S.M."/>
            <person name="Welte C.U."/>
        </authorList>
    </citation>
    <scope>NUCLEOTIDE SEQUENCE [LARGE SCALE GENOMIC DNA]</scope>
    <source>
        <strain evidence="8 9">DSM 17706</strain>
    </source>
</reference>
<keyword evidence="3" id="KW-0663">Pyridoxal phosphate</keyword>
<gene>
    <name evidence="8" type="ORF">C5689_14545</name>
</gene>
<dbReference type="SUPFAM" id="SSF53686">
    <property type="entry name" value="Tryptophan synthase beta subunit-like PLP-dependent enzymes"/>
    <property type="match status" value="1"/>
</dbReference>
<evidence type="ECO:0000256" key="4">
    <source>
        <dbReference type="ARBA" id="ARBA00072081"/>
    </source>
</evidence>
<dbReference type="FunFam" id="3.40.50.1100:FF:000003">
    <property type="entry name" value="Cystathionine beta-synthase"/>
    <property type="match status" value="1"/>
</dbReference>
<dbReference type="PANTHER" id="PTHR10314">
    <property type="entry name" value="CYSTATHIONINE BETA-SYNTHASE"/>
    <property type="match status" value="1"/>
</dbReference>